<sequence>MFERFAEEARRAVALAGTEARRMRHDHLGTEHLLLGLLAQPQDPAARVLGGFGLDLAGGRHAVLRALGGPGPERDAAALAAIGIDLDAVRAAVEHTFGAGALDAPPPAARRPRRGGPRFTDRGRRTMVLALRAATGQRARRIETGHLLLGLLREGGGVAVRVLRDRGVDLAELERRTEASLVGGLREAS</sequence>
<dbReference type="SUPFAM" id="SSF81923">
    <property type="entry name" value="Double Clp-N motif"/>
    <property type="match status" value="2"/>
</dbReference>
<dbReference type="InterPro" id="IPR036628">
    <property type="entry name" value="Clp_N_dom_sf"/>
</dbReference>
<evidence type="ECO:0000256" key="2">
    <source>
        <dbReference type="SAM" id="MobiDB-lite"/>
    </source>
</evidence>
<dbReference type="PANTHER" id="PTHR47016:SF5">
    <property type="entry name" value="CLP DOMAIN SUPERFAMILY PROTEIN"/>
    <property type="match status" value="1"/>
</dbReference>
<evidence type="ECO:0000256" key="1">
    <source>
        <dbReference type="PROSITE-ProRule" id="PRU01251"/>
    </source>
</evidence>
<dbReference type="InterPro" id="IPR004176">
    <property type="entry name" value="Clp_R_N"/>
</dbReference>
<dbReference type="AlphaFoldDB" id="A0A3N4RG36"/>
<dbReference type="Gene3D" id="1.10.1780.10">
    <property type="entry name" value="Clp, N-terminal domain"/>
    <property type="match status" value="2"/>
</dbReference>
<keyword evidence="1" id="KW-0677">Repeat</keyword>
<dbReference type="Pfam" id="PF02861">
    <property type="entry name" value="Clp_N"/>
    <property type="match status" value="2"/>
</dbReference>
<dbReference type="Proteomes" id="UP000266906">
    <property type="component" value="Unassembled WGS sequence"/>
</dbReference>
<dbReference type="InterPro" id="IPR044217">
    <property type="entry name" value="CLPT1/2"/>
</dbReference>
<organism evidence="4 5">
    <name type="scientific">Kitasatospora cineracea</name>
    <dbReference type="NCBI Taxonomy" id="88074"/>
    <lineage>
        <taxon>Bacteria</taxon>
        <taxon>Bacillati</taxon>
        <taxon>Actinomycetota</taxon>
        <taxon>Actinomycetes</taxon>
        <taxon>Kitasatosporales</taxon>
        <taxon>Streptomycetaceae</taxon>
        <taxon>Kitasatospora</taxon>
    </lineage>
</organism>
<evidence type="ECO:0000313" key="5">
    <source>
        <dbReference type="Proteomes" id="UP000266906"/>
    </source>
</evidence>
<reference evidence="4 5" key="1">
    <citation type="submission" date="2018-11" db="EMBL/GenBank/DDBJ databases">
        <title>Sequencing the genomes of 1000 actinobacteria strains.</title>
        <authorList>
            <person name="Klenk H.-P."/>
        </authorList>
    </citation>
    <scope>NUCLEOTIDE SEQUENCE [LARGE SCALE GENOMIC DNA]</scope>
    <source>
        <strain evidence="4 5">DSM 44781</strain>
    </source>
</reference>
<dbReference type="PANTHER" id="PTHR47016">
    <property type="entry name" value="ATP-DEPENDENT CLP PROTEASE ATP-BINDING SUBUNIT CLPT1, CHLOROPLASTIC"/>
    <property type="match status" value="1"/>
</dbReference>
<gene>
    <name evidence="4" type="ORF">EDD38_0554</name>
</gene>
<comment type="caution">
    <text evidence="4">The sequence shown here is derived from an EMBL/GenBank/DDBJ whole genome shotgun (WGS) entry which is preliminary data.</text>
</comment>
<dbReference type="PROSITE" id="PS51903">
    <property type="entry name" value="CLP_R"/>
    <property type="match status" value="1"/>
</dbReference>
<evidence type="ECO:0000259" key="3">
    <source>
        <dbReference type="PROSITE" id="PS51903"/>
    </source>
</evidence>
<dbReference type="EMBL" id="RKQG01000001">
    <property type="protein sequence ID" value="RPE32303.1"/>
    <property type="molecule type" value="Genomic_DNA"/>
</dbReference>
<dbReference type="RefSeq" id="WP_123817254.1">
    <property type="nucleotide sequence ID" value="NZ_RKQG01000001.1"/>
</dbReference>
<feature type="region of interest" description="Disordered" evidence="2">
    <location>
        <begin position="102"/>
        <end position="121"/>
    </location>
</feature>
<proteinExistence type="predicted"/>
<name>A0A3N4RG36_9ACTN</name>
<accession>A0A3N4RG36</accession>
<protein>
    <submittedName>
        <fullName evidence="4">ClpA/ClpB-like protein</fullName>
    </submittedName>
</protein>
<feature type="domain" description="Clp R" evidence="3">
    <location>
        <begin position="2"/>
        <end position="184"/>
    </location>
</feature>
<keyword evidence="5" id="KW-1185">Reference proteome</keyword>
<evidence type="ECO:0000313" key="4">
    <source>
        <dbReference type="EMBL" id="RPE32303.1"/>
    </source>
</evidence>